<evidence type="ECO:0000313" key="2">
    <source>
        <dbReference type="Proteomes" id="UP000663859"/>
    </source>
</evidence>
<keyword evidence="2" id="KW-1185">Reference proteome</keyword>
<dbReference type="EMBL" id="CAJNOB010000019">
    <property type="protein sequence ID" value="CAF0698345.1"/>
    <property type="molecule type" value="Genomic_DNA"/>
</dbReference>
<dbReference type="Proteomes" id="UP000663859">
    <property type="component" value="Unassembled WGS sequence"/>
</dbReference>
<dbReference type="AlphaFoldDB" id="A0A8J2BP54"/>
<sequence length="310" mass="34296">MKILLLQRQGLRVAWIALVALFGLPAWGKGEELPESKASLPANASQDTSLCGVVEDYFLHWFDRVDQARATQPKWMVPVVTIPPTLQELFRFDTFFQTLPNGTNLTNLGGGRTLQLVPWDTLEVDLGYPPYLTRSPSSPKAPDGWGDTTFQVKYRLVSSTELEGNYVVSADLGFTAPTADERANSVAHGHAVYTPGVLFGKGWGEIFDIQANLLVSVPDGGPASKLFLYNVVFQGHVAKVLWPELELNGTYWIDGSLEGKHQLFLTPGIVLARFTIFDRLQFGIGAGYQIALTSHPLTNHNWILTLRLPF</sequence>
<evidence type="ECO:0000313" key="1">
    <source>
        <dbReference type="EMBL" id="CAF0698345.1"/>
    </source>
</evidence>
<organism evidence="1 2">
    <name type="scientific">Candidatus Methylacidithermus pantelleriae</name>
    <dbReference type="NCBI Taxonomy" id="2744239"/>
    <lineage>
        <taxon>Bacteria</taxon>
        <taxon>Pseudomonadati</taxon>
        <taxon>Verrucomicrobiota</taxon>
        <taxon>Methylacidiphilae</taxon>
        <taxon>Methylacidiphilales</taxon>
        <taxon>Methylacidiphilaceae</taxon>
        <taxon>Candidatus Methylacidithermus</taxon>
    </lineage>
</organism>
<reference evidence="1" key="1">
    <citation type="submission" date="2021-02" db="EMBL/GenBank/DDBJ databases">
        <authorList>
            <person name="Cremers G."/>
            <person name="Picone N."/>
        </authorList>
    </citation>
    <scope>NUCLEOTIDE SEQUENCE</scope>
    <source>
        <strain evidence="1">PQ17</strain>
    </source>
</reference>
<dbReference type="InterPro" id="IPR025737">
    <property type="entry name" value="FApF"/>
</dbReference>
<gene>
    <name evidence="1" type="ORF">MPNT_260016</name>
</gene>
<dbReference type="Pfam" id="PF13557">
    <property type="entry name" value="Phenol_MetA_deg"/>
    <property type="match status" value="1"/>
</dbReference>
<comment type="caution">
    <text evidence="1">The sequence shown here is derived from an EMBL/GenBank/DDBJ whole genome shotgun (WGS) entry which is preliminary data.</text>
</comment>
<name>A0A8J2BP54_9BACT</name>
<accession>A0A8J2BP54</accession>
<protein>
    <submittedName>
        <fullName evidence="1">Uncharacterized protein</fullName>
    </submittedName>
</protein>
<proteinExistence type="predicted"/>